<dbReference type="GO" id="GO:0005524">
    <property type="term" value="F:ATP binding"/>
    <property type="evidence" value="ECO:0007669"/>
    <property type="project" value="UniProtKB-KW"/>
</dbReference>
<dbReference type="RefSeq" id="WP_014449930.1">
    <property type="nucleotide sequence ID" value="NC_017094.1"/>
</dbReference>
<name>I0IQ97_LEPFC</name>
<keyword evidence="2 4" id="KW-0067">ATP-binding</keyword>
<dbReference type="HOGENOM" id="CLU_000604_83_0_0"/>
<dbReference type="eggNOG" id="COG1129">
    <property type="taxonomic scope" value="Bacteria"/>
</dbReference>
<dbReference type="InterPro" id="IPR027417">
    <property type="entry name" value="P-loop_NTPase"/>
</dbReference>
<feature type="domain" description="ABC transporter" evidence="3">
    <location>
        <begin position="351"/>
        <end position="580"/>
    </location>
</feature>
<dbReference type="AlphaFoldDB" id="I0IQ97"/>
<dbReference type="PANTHER" id="PTHR43038">
    <property type="entry name" value="ATP-BINDING CASSETTE, SUB-FAMILY H, MEMBER 1"/>
    <property type="match status" value="1"/>
</dbReference>
<dbReference type="InterPro" id="IPR017871">
    <property type="entry name" value="ABC_transporter-like_CS"/>
</dbReference>
<protein>
    <submittedName>
        <fullName evidence="4">Putative ABC transporter, ATP-binding protein</fullName>
    </submittedName>
</protein>
<evidence type="ECO:0000313" key="4">
    <source>
        <dbReference type="EMBL" id="BAM07446.1"/>
    </source>
</evidence>
<reference evidence="5" key="2">
    <citation type="submission" date="2012-03" db="EMBL/GenBank/DDBJ databases">
        <title>The complete genome sequence of the pioneer microbe on fresh volcanic deposit, Leptospirillum ferrooxidans strain C2-3.</title>
        <authorList>
            <person name="Fujimura R."/>
            <person name="Sato Y."/>
            <person name="Nishizawa T."/>
            <person name="Nanba K."/>
            <person name="Oshima K."/>
            <person name="Hattori M."/>
            <person name="Kamijo T."/>
            <person name="Ohta H."/>
        </authorList>
    </citation>
    <scope>NUCLEOTIDE SEQUENCE [LARGE SCALE GENOMIC DNA]</scope>
    <source>
        <strain evidence="5">C2-3</strain>
    </source>
</reference>
<dbReference type="GO" id="GO:0016887">
    <property type="term" value="F:ATP hydrolysis activity"/>
    <property type="evidence" value="ECO:0007669"/>
    <property type="project" value="InterPro"/>
</dbReference>
<dbReference type="EMBL" id="AP012342">
    <property type="protein sequence ID" value="BAM07446.1"/>
    <property type="molecule type" value="Genomic_DNA"/>
</dbReference>
<dbReference type="SMART" id="SM00382">
    <property type="entry name" value="AAA"/>
    <property type="match status" value="2"/>
</dbReference>
<dbReference type="OrthoDB" id="9805029at2"/>
<dbReference type="InterPro" id="IPR003439">
    <property type="entry name" value="ABC_transporter-like_ATP-bd"/>
</dbReference>
<dbReference type="PROSITE" id="PS00211">
    <property type="entry name" value="ABC_TRANSPORTER_1"/>
    <property type="match status" value="1"/>
</dbReference>
<dbReference type="Proteomes" id="UP000007382">
    <property type="component" value="Chromosome"/>
</dbReference>
<dbReference type="PROSITE" id="PS50893">
    <property type="entry name" value="ABC_TRANSPORTER_2"/>
    <property type="match status" value="2"/>
</dbReference>
<dbReference type="SUPFAM" id="SSF52540">
    <property type="entry name" value="P-loop containing nucleoside triphosphate hydrolases"/>
    <property type="match status" value="2"/>
</dbReference>
<dbReference type="CDD" id="cd03230">
    <property type="entry name" value="ABC_DR_subfamily_A"/>
    <property type="match status" value="1"/>
</dbReference>
<dbReference type="PATRIC" id="fig|1162668.3.peg.2101"/>
<reference evidence="4 5" key="1">
    <citation type="journal article" date="2012" name="J. Bacteriol.">
        <title>Complete Genome Sequence of Leptospirillum ferrooxidans Strain C2-3, Isolated from a Fresh Volcanic Ash Deposit on the Island of Miyake, Japan.</title>
        <authorList>
            <person name="Fujimura R."/>
            <person name="Sato Y."/>
            <person name="Nishizawa T."/>
            <person name="Oshima K."/>
            <person name="Kim S.-W."/>
            <person name="Hattori M."/>
            <person name="Kamijo T."/>
            <person name="Ohta H."/>
        </authorList>
    </citation>
    <scope>NUCLEOTIDE SEQUENCE [LARGE SCALE GENOMIC DNA]</scope>
    <source>
        <strain evidence="4 5">C2-3</strain>
    </source>
</reference>
<proteinExistence type="predicted"/>
<dbReference type="InterPro" id="IPR003593">
    <property type="entry name" value="AAA+_ATPase"/>
</dbReference>
<accession>I0IQ97</accession>
<dbReference type="Pfam" id="PF00005">
    <property type="entry name" value="ABC_tran"/>
    <property type="match status" value="2"/>
</dbReference>
<keyword evidence="1" id="KW-0547">Nucleotide-binding</keyword>
<keyword evidence="5" id="KW-1185">Reference proteome</keyword>
<evidence type="ECO:0000313" key="5">
    <source>
        <dbReference type="Proteomes" id="UP000007382"/>
    </source>
</evidence>
<feature type="domain" description="ABC transporter" evidence="3">
    <location>
        <begin position="20"/>
        <end position="254"/>
    </location>
</feature>
<dbReference type="KEGG" id="lfc:LFE_1767"/>
<evidence type="ECO:0000256" key="1">
    <source>
        <dbReference type="ARBA" id="ARBA00022741"/>
    </source>
</evidence>
<organism evidence="4 5">
    <name type="scientific">Leptospirillum ferrooxidans (strain C2-3)</name>
    <dbReference type="NCBI Taxonomy" id="1162668"/>
    <lineage>
        <taxon>Bacteria</taxon>
        <taxon>Pseudomonadati</taxon>
        <taxon>Nitrospirota</taxon>
        <taxon>Nitrospiria</taxon>
        <taxon>Nitrospirales</taxon>
        <taxon>Nitrospiraceae</taxon>
        <taxon>Leptospirillum</taxon>
    </lineage>
</organism>
<dbReference type="STRING" id="1162668.LFE_1767"/>
<dbReference type="Gene3D" id="3.40.50.300">
    <property type="entry name" value="P-loop containing nucleotide triphosphate hydrolases"/>
    <property type="match status" value="2"/>
</dbReference>
<dbReference type="PANTHER" id="PTHR43038:SF3">
    <property type="entry name" value="ABC TRANSPORTER G FAMILY MEMBER 20 ISOFORM X1"/>
    <property type="match status" value="1"/>
</dbReference>
<gene>
    <name evidence="4" type="ordered locus">LFE_1767</name>
</gene>
<evidence type="ECO:0000259" key="3">
    <source>
        <dbReference type="PROSITE" id="PS50893"/>
    </source>
</evidence>
<evidence type="ECO:0000256" key="2">
    <source>
        <dbReference type="ARBA" id="ARBA00022840"/>
    </source>
</evidence>
<sequence length="597" mass="65312">MVPDRISPPVADIPTSEGLITVNELTKTFPSPRGIVTALDKISFSLKKGSITGLIGPDGAGKTTLMRLLSGLLWPDGGDIRIMGNDPSKAPLSVQGSLGYMPQKFGLYEDLSVQENLDLYANLQGVPKDRRKELYAPLLSMTGLSPFQKRLAGQLSGGMKQKLGVACSLVHQPPILLLDEPTVGVDPVSRRELWEILRKLVSESGATLFVSTSYLDEAERCDEILILYNGKVLGSGPPESFRKEVAGRGYRAETTGSLRTVEPQISLLPGVVDTVLEGSTVRIVMDGDTPPIFPENLGKIILKSAPPRFEDAFMSRIKKVTKENVKSISIDRLYQKMSRTQGNDSVIYDAIEVENLDRYFDSFKAVNNLTFHVKKGEVFGLLGANGAGKTTTFRMLAGLLEPTAGKLIVAGEDVRKVAAQARGKIGYMAQKFSLYSQLTVFQNLIFYSSAYGLSGTLQKEKIQDSLNFFELEPYKNVSSGILPLGFRQRLALSCALIHEPSILFLDEPTSGVDPNARREFWHIINALATVGVSVLVTTHFMEEAEYCDRLLIMAQGALLAMGSPAEIKEKTRTPQIPDPSLEDAFVSLLSEFQKNTG</sequence>